<dbReference type="GO" id="GO:0140359">
    <property type="term" value="F:ABC-type transporter activity"/>
    <property type="evidence" value="ECO:0007669"/>
    <property type="project" value="InterPro"/>
</dbReference>
<evidence type="ECO:0000313" key="8">
    <source>
        <dbReference type="EMBL" id="EPR12519.1"/>
    </source>
</evidence>
<keyword evidence="5 6" id="KW-0472">Membrane</keyword>
<feature type="transmembrane region" description="Helical" evidence="6">
    <location>
        <begin position="21"/>
        <end position="39"/>
    </location>
</feature>
<reference evidence="8 9" key="1">
    <citation type="journal article" date="2013" name="Genome Announc.">
        <title>Draft Genome Sequence of the Cellulolytic Bacterium Clostridium papyrosolvens C7 (ATCC 700395).</title>
        <authorList>
            <person name="Zepeda V."/>
            <person name="Dassa B."/>
            <person name="Borovok I."/>
            <person name="Lamed R."/>
            <person name="Bayer E.A."/>
            <person name="Cate J.H."/>
        </authorList>
    </citation>
    <scope>NUCLEOTIDE SEQUENCE [LARGE SCALE GENOMIC DNA]</scope>
    <source>
        <strain evidence="8 9">C7</strain>
    </source>
</reference>
<dbReference type="AlphaFoldDB" id="U4R2E3"/>
<evidence type="ECO:0000256" key="5">
    <source>
        <dbReference type="ARBA" id="ARBA00023136"/>
    </source>
</evidence>
<dbReference type="InterPro" id="IPR051449">
    <property type="entry name" value="ABC-2_transporter_component"/>
</dbReference>
<dbReference type="Pfam" id="PF12698">
    <property type="entry name" value="ABC2_membrane_3"/>
    <property type="match status" value="1"/>
</dbReference>
<evidence type="ECO:0000256" key="3">
    <source>
        <dbReference type="ARBA" id="ARBA00022692"/>
    </source>
</evidence>
<accession>U4R2E3</accession>
<feature type="transmembrane region" description="Helical" evidence="6">
    <location>
        <begin position="232"/>
        <end position="254"/>
    </location>
</feature>
<feature type="domain" description="ABC-2 type transporter transmembrane" evidence="7">
    <location>
        <begin position="22"/>
        <end position="367"/>
    </location>
</feature>
<organism evidence="8 9">
    <name type="scientific">Ruminiclostridium papyrosolvens C7</name>
    <dbReference type="NCBI Taxonomy" id="1330534"/>
    <lineage>
        <taxon>Bacteria</taxon>
        <taxon>Bacillati</taxon>
        <taxon>Bacillota</taxon>
        <taxon>Clostridia</taxon>
        <taxon>Eubacteriales</taxon>
        <taxon>Oscillospiraceae</taxon>
        <taxon>Ruminiclostridium</taxon>
    </lineage>
</organism>
<dbReference type="Proteomes" id="UP000016860">
    <property type="component" value="Unassembled WGS sequence"/>
</dbReference>
<evidence type="ECO:0000256" key="6">
    <source>
        <dbReference type="SAM" id="Phobius"/>
    </source>
</evidence>
<keyword evidence="3 6" id="KW-0812">Transmembrane</keyword>
<evidence type="ECO:0000259" key="7">
    <source>
        <dbReference type="Pfam" id="PF12698"/>
    </source>
</evidence>
<feature type="transmembrane region" description="Helical" evidence="6">
    <location>
        <begin position="188"/>
        <end position="211"/>
    </location>
</feature>
<feature type="transmembrane region" description="Helical" evidence="6">
    <location>
        <begin position="298"/>
        <end position="318"/>
    </location>
</feature>
<protein>
    <recommendedName>
        <fullName evidence="7">ABC-2 type transporter transmembrane domain-containing protein</fullName>
    </recommendedName>
</protein>
<dbReference type="RefSeq" id="WP_020815194.1">
    <property type="nucleotide sequence ID" value="NZ_ATAY01000026.1"/>
</dbReference>
<sequence length="375" mass="41172">MNTLYIAYYTIKRIMLDKRTNIMKILIPIVAIVILGMALKGSFELSSMDIIKVGYLNLDNGKQGETLVKILKEDKSIKELISLVQVDSVDKAEKMISDNKISSLIFIDKDYTKQIESGEKSSVTIYSSKYSDYKLTVVQNIMDSYVNIVNTNIAVAMVTGKPAEYDSSSSIKEIPISINGNRPKAIDYYAVTILVLSLLSGAAFGCELVGEDYIGVMGKRIKSTPVSPVQQYAGKMIGACLSNFVQGLVMVLFTKFVLKANWGSNIFIILAFTLLVAVFATAIGAMLCIIFNDVNRAGALSSLLVPIFTFIAGGYVKIDFGPIKYLSPNQWAHTAFFNTIYNGDQHLVVTNVLALLIATVVISTVSIILARRRTN</sequence>
<dbReference type="Gene3D" id="3.40.1710.10">
    <property type="entry name" value="abc type-2 transporter like domain"/>
    <property type="match status" value="1"/>
</dbReference>
<gene>
    <name evidence="8" type="ORF">L323_08205</name>
</gene>
<dbReference type="OrthoDB" id="1864035at2"/>
<dbReference type="PATRIC" id="fig|1330534.3.peg.1640"/>
<name>U4R2E3_9FIRM</name>
<comment type="subcellular location">
    <subcellularLocation>
        <location evidence="1">Cell membrane</location>
        <topology evidence="1">Multi-pass membrane protein</topology>
    </subcellularLocation>
</comment>
<proteinExistence type="predicted"/>
<evidence type="ECO:0000256" key="4">
    <source>
        <dbReference type="ARBA" id="ARBA00022989"/>
    </source>
</evidence>
<evidence type="ECO:0000256" key="2">
    <source>
        <dbReference type="ARBA" id="ARBA00022475"/>
    </source>
</evidence>
<dbReference type="PANTHER" id="PTHR30294">
    <property type="entry name" value="MEMBRANE COMPONENT OF ABC TRANSPORTER YHHJ-RELATED"/>
    <property type="match status" value="1"/>
</dbReference>
<dbReference type="PANTHER" id="PTHR30294:SF48">
    <property type="entry name" value="LINEARMYCIN RESISTANCE PERMEASE PROTEIN LNRM"/>
    <property type="match status" value="1"/>
</dbReference>
<evidence type="ECO:0000256" key="1">
    <source>
        <dbReference type="ARBA" id="ARBA00004651"/>
    </source>
</evidence>
<keyword evidence="4 6" id="KW-1133">Transmembrane helix</keyword>
<evidence type="ECO:0000313" key="9">
    <source>
        <dbReference type="Proteomes" id="UP000016860"/>
    </source>
</evidence>
<keyword evidence="2" id="KW-1003">Cell membrane</keyword>
<dbReference type="STRING" id="1330534.L323_08205"/>
<dbReference type="EMBL" id="ATAY01000026">
    <property type="protein sequence ID" value="EPR12519.1"/>
    <property type="molecule type" value="Genomic_DNA"/>
</dbReference>
<dbReference type="InterPro" id="IPR013525">
    <property type="entry name" value="ABC2_TM"/>
</dbReference>
<feature type="transmembrane region" description="Helical" evidence="6">
    <location>
        <begin position="266"/>
        <end position="291"/>
    </location>
</feature>
<feature type="transmembrane region" description="Helical" evidence="6">
    <location>
        <begin position="347"/>
        <end position="370"/>
    </location>
</feature>
<dbReference type="GO" id="GO:0005886">
    <property type="term" value="C:plasma membrane"/>
    <property type="evidence" value="ECO:0007669"/>
    <property type="project" value="UniProtKB-SubCell"/>
</dbReference>
<comment type="caution">
    <text evidence="8">The sequence shown here is derived from an EMBL/GenBank/DDBJ whole genome shotgun (WGS) entry which is preliminary data.</text>
</comment>